<evidence type="ECO:0000313" key="1">
    <source>
        <dbReference type="Proteomes" id="UP000887569"/>
    </source>
</evidence>
<accession>A0A915B7E2</accession>
<dbReference type="Proteomes" id="UP000887569">
    <property type="component" value="Unplaced"/>
</dbReference>
<organism evidence="1 2">
    <name type="scientific">Parascaris univalens</name>
    <name type="common">Nematode worm</name>
    <dbReference type="NCBI Taxonomy" id="6257"/>
    <lineage>
        <taxon>Eukaryota</taxon>
        <taxon>Metazoa</taxon>
        <taxon>Ecdysozoa</taxon>
        <taxon>Nematoda</taxon>
        <taxon>Chromadorea</taxon>
        <taxon>Rhabditida</taxon>
        <taxon>Spirurina</taxon>
        <taxon>Ascaridomorpha</taxon>
        <taxon>Ascaridoidea</taxon>
        <taxon>Ascarididae</taxon>
        <taxon>Parascaris</taxon>
    </lineage>
</organism>
<protein>
    <submittedName>
        <fullName evidence="2">Uncharacterized protein</fullName>
    </submittedName>
</protein>
<dbReference type="AlphaFoldDB" id="A0A915B7E2"/>
<reference evidence="2" key="1">
    <citation type="submission" date="2022-11" db="UniProtKB">
        <authorList>
            <consortium name="WormBaseParasite"/>
        </authorList>
    </citation>
    <scope>IDENTIFICATION</scope>
</reference>
<keyword evidence="1" id="KW-1185">Reference proteome</keyword>
<evidence type="ECO:0000313" key="2">
    <source>
        <dbReference type="WBParaSite" id="PgR027_g122_t01"/>
    </source>
</evidence>
<sequence length="532" mass="59195">LELRRTNSCRSQRVTPSHALKRTDGTQMSILHGLLIFTLQFHLFSSEIPLAPYSVKLYCRMGTLGTAESRVASLCPTSSTSCGYFEFNPPSTTDSLGVYECVDSSILVTENDDNEKEKEDLFKKYCDDRSRCRVISADMLNDQFLRYLLETQRIHVERSKETNVKFCCAINDVLLDKVIHSGLNVLPTSSTAQIKCNGEICNAGAVGCLVYSKEVEQAYVDEVILVRPAQLEYDDNNEQLNDQSTEEHYAGTEYSNEYHCVHRHFNDEFYRYCILVYNERLPGRCYEGKGYRVCCCFVPSGKGTCDPLRKSVVTTVLPPKTTAPAVAYAFALSVTAVYTSTMPATATHVGSTATPSAPVIQTASSTSIPKYFLTDKTIEEDAPRTSSEAQLHHTTSTTSTNISEEILQDAVAPTLMTSLFERNVVNHNSLPSEFPLKSAAVSTTAAVAFDSTATTSKSLTTTKSFNIFRRATVRTRCRTIIEERSTFSVKKGTSKWIICDSETFNSTISSRQHRAVVAIFVLFFALKTFINI</sequence>
<proteinExistence type="predicted"/>
<name>A0A915B7E2_PARUN</name>
<dbReference type="WBParaSite" id="PgR027_g122_t01">
    <property type="protein sequence ID" value="PgR027_g122_t01"/>
    <property type="gene ID" value="PgR027_g122"/>
</dbReference>